<organism evidence="3 4">
    <name type="scientific">Tothia fuscella</name>
    <dbReference type="NCBI Taxonomy" id="1048955"/>
    <lineage>
        <taxon>Eukaryota</taxon>
        <taxon>Fungi</taxon>
        <taxon>Dikarya</taxon>
        <taxon>Ascomycota</taxon>
        <taxon>Pezizomycotina</taxon>
        <taxon>Dothideomycetes</taxon>
        <taxon>Pleosporomycetidae</taxon>
        <taxon>Venturiales</taxon>
        <taxon>Cylindrosympodiaceae</taxon>
        <taxon>Tothia</taxon>
    </lineage>
</organism>
<dbReference type="OrthoDB" id="5407653at2759"/>
<evidence type="ECO:0000313" key="3">
    <source>
        <dbReference type="EMBL" id="KAF2435977.1"/>
    </source>
</evidence>
<evidence type="ECO:0000256" key="1">
    <source>
        <dbReference type="SAM" id="MobiDB-lite"/>
    </source>
</evidence>
<dbReference type="EMBL" id="MU007011">
    <property type="protein sequence ID" value="KAF2435977.1"/>
    <property type="molecule type" value="Genomic_DNA"/>
</dbReference>
<proteinExistence type="predicted"/>
<dbReference type="AlphaFoldDB" id="A0A9P4P2B6"/>
<dbReference type="GO" id="GO:0003700">
    <property type="term" value="F:DNA-binding transcription factor activity"/>
    <property type="evidence" value="ECO:0007669"/>
    <property type="project" value="TreeGrafter"/>
</dbReference>
<feature type="compositionally biased region" description="Polar residues" evidence="1">
    <location>
        <begin position="225"/>
        <end position="242"/>
    </location>
</feature>
<comment type="caution">
    <text evidence="3">The sequence shown here is derived from an EMBL/GenBank/DDBJ whole genome shotgun (WGS) entry which is preliminary data.</text>
</comment>
<feature type="compositionally biased region" description="Low complexity" evidence="1">
    <location>
        <begin position="561"/>
        <end position="571"/>
    </location>
</feature>
<feature type="compositionally biased region" description="Polar residues" evidence="1">
    <location>
        <begin position="807"/>
        <end position="818"/>
    </location>
</feature>
<dbReference type="GO" id="GO:0043565">
    <property type="term" value="F:sequence-specific DNA binding"/>
    <property type="evidence" value="ECO:0007669"/>
    <property type="project" value="TreeGrafter"/>
</dbReference>
<feature type="compositionally biased region" description="Basic and acidic residues" evidence="1">
    <location>
        <begin position="832"/>
        <end position="844"/>
    </location>
</feature>
<keyword evidence="4" id="KW-1185">Reference proteome</keyword>
<dbReference type="Proteomes" id="UP000800235">
    <property type="component" value="Unassembled WGS sequence"/>
</dbReference>
<feature type="region of interest" description="Disordered" evidence="1">
    <location>
        <begin position="662"/>
        <end position="870"/>
    </location>
</feature>
<dbReference type="SMART" id="SM01252">
    <property type="entry name" value="KilA-N"/>
    <property type="match status" value="1"/>
</dbReference>
<feature type="compositionally biased region" description="Polar residues" evidence="1">
    <location>
        <begin position="352"/>
        <end position="366"/>
    </location>
</feature>
<evidence type="ECO:0000313" key="4">
    <source>
        <dbReference type="Proteomes" id="UP000800235"/>
    </source>
</evidence>
<feature type="region of interest" description="Disordered" evidence="1">
    <location>
        <begin position="182"/>
        <end position="283"/>
    </location>
</feature>
<feature type="region of interest" description="Disordered" evidence="1">
    <location>
        <begin position="517"/>
        <end position="609"/>
    </location>
</feature>
<evidence type="ECO:0000259" key="2">
    <source>
        <dbReference type="SMART" id="SM01252"/>
    </source>
</evidence>
<protein>
    <recommendedName>
        <fullName evidence="2">KilA/APSES-type HTH DNA-binding domain-containing protein</fullName>
    </recommendedName>
</protein>
<sequence length="870" mass="93469">MEEACSFVSAITPVILGTPCTAHQPAGIGWLSVKPQRSPSFLGLRQPHPIQLSGLHASVGIPHKNRGGPQNTHTILVLFQRYQTPPSCISLLKHGSYSGILLRQSSPSLPGKVRELAGAGACACAAAVPTDCSSRRIPFLFIWSLTKYRRVFALDSRPTPTSNAKLELPSISQVHSRGQVDASWYNPQFTPRPTVSSERLPAIQQQGTSSASSSPRGGSLAGSSVYNGSASSATSYTPSVNGHPNGFKTPSPEATPQTYSRDNHGLSEHQESPYSHQPSFGFAGDSYNSMNQIAPYADVHQSHMASHHAQSSGPPSGLGHYSYQPPLLQPGPQSYPSAQSSYSQYPYAQSGHPVSSSMSNNIMSQPLPQLPELSAMSSAPGSQALTGSQYQSGHTFDQTGQIAPPGMKPRVTATLWEDEGSLCFQVEAKGVCVARREDNHMINGTKLLNVAGMTRGRRDGILKSEKTRHVVKIGPMHLKGVWIPFDRALDFANKEKITEQLYPLFVHDIGALLYHPSNQPRPGMQNSSALAAVDSRRRSDTRYMAQPPVSQAPPLHHHHSMSTPMSSQPPHALAPHPSSGRPSLDRAHTFPTPPTSASSNFGVGSHAGSYEWQQNSQPLSIDTGLAARSVPTTPASTPPHSTIPGMQYQTSQPYDASRQVYTAPPTQAPYPSQMRAFGGPLKSEMPPPGPRAGELEQGGEAKPIAHSAGGEEEAEHEQDSEYTHAGAPYNPNRASYNYQPNPPAVSRVSEELAASPHQNGSSRATPRTAEPQQWQQTAYGGPPQPQSSSNVYSVMEPRAANGEPYSYPSTYTNGTVPSTKRGRELDDEEADDSAKRQRTGHETPEGGPVGGSPYNSANRPRATAISRRTR</sequence>
<gene>
    <name evidence="3" type="ORF">EJ08DRAFT_667400</name>
</gene>
<feature type="compositionally biased region" description="Basic and acidic residues" evidence="1">
    <location>
        <begin position="261"/>
        <end position="271"/>
    </location>
</feature>
<dbReference type="InterPro" id="IPR018004">
    <property type="entry name" value="KilA/APSES_HTH"/>
</dbReference>
<dbReference type="GO" id="GO:0005634">
    <property type="term" value="C:nucleus"/>
    <property type="evidence" value="ECO:0007669"/>
    <property type="project" value="TreeGrafter"/>
</dbReference>
<dbReference type="InterPro" id="IPR029790">
    <property type="entry name" value="EFG1/Phd1/StuA"/>
</dbReference>
<dbReference type="SUPFAM" id="SSF54616">
    <property type="entry name" value="DNA-binding domain of Mlu1-box binding protein MBP1"/>
    <property type="match status" value="1"/>
</dbReference>
<feature type="compositionally biased region" description="Low complexity" evidence="1">
    <location>
        <begin position="330"/>
        <end position="351"/>
    </location>
</feature>
<accession>A0A9P4P2B6</accession>
<dbReference type="GO" id="GO:0045944">
    <property type="term" value="P:positive regulation of transcription by RNA polymerase II"/>
    <property type="evidence" value="ECO:0007669"/>
    <property type="project" value="TreeGrafter"/>
</dbReference>
<reference evidence="3" key="1">
    <citation type="journal article" date="2020" name="Stud. Mycol.">
        <title>101 Dothideomycetes genomes: a test case for predicting lifestyles and emergence of pathogens.</title>
        <authorList>
            <person name="Haridas S."/>
            <person name="Albert R."/>
            <person name="Binder M."/>
            <person name="Bloem J."/>
            <person name="Labutti K."/>
            <person name="Salamov A."/>
            <person name="Andreopoulos B."/>
            <person name="Baker S."/>
            <person name="Barry K."/>
            <person name="Bills G."/>
            <person name="Bluhm B."/>
            <person name="Cannon C."/>
            <person name="Castanera R."/>
            <person name="Culley D."/>
            <person name="Daum C."/>
            <person name="Ezra D."/>
            <person name="Gonzalez J."/>
            <person name="Henrissat B."/>
            <person name="Kuo A."/>
            <person name="Liang C."/>
            <person name="Lipzen A."/>
            <person name="Lutzoni F."/>
            <person name="Magnuson J."/>
            <person name="Mondo S."/>
            <person name="Nolan M."/>
            <person name="Ohm R."/>
            <person name="Pangilinan J."/>
            <person name="Park H.-J."/>
            <person name="Ramirez L."/>
            <person name="Alfaro M."/>
            <person name="Sun H."/>
            <person name="Tritt A."/>
            <person name="Yoshinaga Y."/>
            <person name="Zwiers L.-H."/>
            <person name="Turgeon B."/>
            <person name="Goodwin S."/>
            <person name="Spatafora J."/>
            <person name="Crous P."/>
            <person name="Grigoriev I."/>
        </authorList>
    </citation>
    <scope>NUCLEOTIDE SEQUENCE</scope>
    <source>
        <strain evidence="3">CBS 130266</strain>
    </source>
</reference>
<dbReference type="Gene3D" id="3.10.260.10">
    <property type="entry name" value="Transcription regulator HTH, APSES-type DNA-binding domain"/>
    <property type="match status" value="1"/>
</dbReference>
<feature type="compositionally biased region" description="Polar residues" evidence="1">
    <location>
        <begin position="517"/>
        <end position="529"/>
    </location>
</feature>
<dbReference type="PANTHER" id="PTHR47792">
    <property type="entry name" value="PROTEIN SOK2-RELATED"/>
    <property type="match status" value="1"/>
</dbReference>
<dbReference type="InterPro" id="IPR036887">
    <property type="entry name" value="HTH_APSES_sf"/>
</dbReference>
<feature type="compositionally biased region" description="Low complexity" evidence="1">
    <location>
        <begin position="302"/>
        <end position="312"/>
    </location>
</feature>
<feature type="domain" description="KilA/APSES-type HTH DNA-binding" evidence="2">
    <location>
        <begin position="430"/>
        <end position="515"/>
    </location>
</feature>
<name>A0A9P4P2B6_9PEZI</name>
<dbReference type="PANTHER" id="PTHR47792:SF1">
    <property type="entry name" value="PROTEIN SOK2-RELATED"/>
    <property type="match status" value="1"/>
</dbReference>
<feature type="compositionally biased region" description="Polar residues" evidence="1">
    <location>
        <begin position="756"/>
        <end position="778"/>
    </location>
</feature>
<feature type="region of interest" description="Disordered" evidence="1">
    <location>
        <begin position="300"/>
        <end position="366"/>
    </location>
</feature>
<feature type="compositionally biased region" description="Low complexity" evidence="1">
    <location>
        <begin position="207"/>
        <end position="224"/>
    </location>
</feature>
<feature type="compositionally biased region" description="Polar residues" evidence="1">
    <location>
        <begin position="185"/>
        <end position="197"/>
    </location>
</feature>
<dbReference type="Pfam" id="PF04383">
    <property type="entry name" value="KilA-N"/>
    <property type="match status" value="1"/>
</dbReference>